<dbReference type="Proteomes" id="UP001196915">
    <property type="component" value="Unassembled WGS sequence"/>
</dbReference>
<name>A0AAP2HNS8_9BURK</name>
<comment type="caution">
    <text evidence="1">The sequence shown here is derived from an EMBL/GenBank/DDBJ whole genome shotgun (WGS) entry which is preliminary data.</text>
</comment>
<accession>A0AAP2HNS8</accession>
<evidence type="ECO:0000313" key="1">
    <source>
        <dbReference type="EMBL" id="MBU9359111.1"/>
    </source>
</evidence>
<reference evidence="1" key="1">
    <citation type="submission" date="2021-06" db="EMBL/GenBank/DDBJ databases">
        <title>A collection of bacterial strains from the Burkholderia cepacia Research Laboratory and Repository.</title>
        <authorList>
            <person name="Lipuma J."/>
            <person name="Spilker T."/>
        </authorList>
    </citation>
    <scope>NUCLEOTIDE SEQUENCE</scope>
    <source>
        <strain evidence="1">AU37435</strain>
    </source>
</reference>
<dbReference type="AlphaFoldDB" id="A0AAP2HNS8"/>
<evidence type="ECO:0000313" key="2">
    <source>
        <dbReference type="Proteomes" id="UP001196915"/>
    </source>
</evidence>
<dbReference type="RefSeq" id="WP_139094006.1">
    <property type="nucleotide sequence ID" value="NZ_CADETI010000004.1"/>
</dbReference>
<gene>
    <name evidence="1" type="ORF">KTE52_22490</name>
</gene>
<protein>
    <submittedName>
        <fullName evidence="1">Uncharacterized protein</fullName>
    </submittedName>
</protein>
<dbReference type="EMBL" id="JAHPMX010000014">
    <property type="protein sequence ID" value="MBU9359111.1"/>
    <property type="molecule type" value="Genomic_DNA"/>
</dbReference>
<proteinExistence type="predicted"/>
<sequence>MPTMSAVTSKRPSRLRLAQSVRCVAFAVQSGVARLAADRCHQRHEIARIGIPLSRIAMFRKSERSAID</sequence>
<organism evidence="1 2">
    <name type="scientific">Burkholderia multivorans</name>
    <dbReference type="NCBI Taxonomy" id="87883"/>
    <lineage>
        <taxon>Bacteria</taxon>
        <taxon>Pseudomonadati</taxon>
        <taxon>Pseudomonadota</taxon>
        <taxon>Betaproteobacteria</taxon>
        <taxon>Burkholderiales</taxon>
        <taxon>Burkholderiaceae</taxon>
        <taxon>Burkholderia</taxon>
        <taxon>Burkholderia cepacia complex</taxon>
    </lineage>
</organism>